<comment type="caution">
    <text evidence="2">The sequence shown here is derived from an EMBL/GenBank/DDBJ whole genome shotgun (WGS) entry which is preliminary data.</text>
</comment>
<feature type="non-terminal residue" evidence="2">
    <location>
        <position position="1"/>
    </location>
</feature>
<evidence type="ECO:0000313" key="2">
    <source>
        <dbReference type="EMBL" id="KAI3913969.1"/>
    </source>
</evidence>
<dbReference type="InterPro" id="IPR046958">
    <property type="entry name" value="RBK1/2/STUNTED"/>
</dbReference>
<evidence type="ECO:0000313" key="3">
    <source>
        <dbReference type="Proteomes" id="UP001202328"/>
    </source>
</evidence>
<dbReference type="PANTHER" id="PTHR47987:SF11">
    <property type="entry name" value="RECEPTOR-LIKE CYTOSOLIC SERINE_THREONINE-PROTEIN KINASE RBK1 ISOFORM X1"/>
    <property type="match status" value="1"/>
</dbReference>
<organism evidence="2 3">
    <name type="scientific">Papaver atlanticum</name>
    <dbReference type="NCBI Taxonomy" id="357466"/>
    <lineage>
        <taxon>Eukaryota</taxon>
        <taxon>Viridiplantae</taxon>
        <taxon>Streptophyta</taxon>
        <taxon>Embryophyta</taxon>
        <taxon>Tracheophyta</taxon>
        <taxon>Spermatophyta</taxon>
        <taxon>Magnoliopsida</taxon>
        <taxon>Ranunculales</taxon>
        <taxon>Papaveraceae</taxon>
        <taxon>Papaveroideae</taxon>
        <taxon>Papaver</taxon>
    </lineage>
</organism>
<sequence>AKPMLESGDIAGIMDPDLIGKYDEVQMERMVLAVTLCITRTARLRPEMSQVVKLLKGEIDVEEWSNSHGNELKDVEYREEGDEAYPDSSAESHLSVALFGMDDDDTTTSPSSVEQSDRRSLDSYLKGRWSRSSSFN</sequence>
<dbReference type="EMBL" id="JAJJMB010009426">
    <property type="protein sequence ID" value="KAI3913969.1"/>
    <property type="molecule type" value="Genomic_DNA"/>
</dbReference>
<evidence type="ECO:0000256" key="1">
    <source>
        <dbReference type="SAM" id="MobiDB-lite"/>
    </source>
</evidence>
<protein>
    <submittedName>
        <fullName evidence="2">Uncharacterized protein</fullName>
    </submittedName>
</protein>
<feature type="region of interest" description="Disordered" evidence="1">
    <location>
        <begin position="65"/>
        <end position="136"/>
    </location>
</feature>
<name>A0AAD4SNS7_9MAGN</name>
<dbReference type="Proteomes" id="UP001202328">
    <property type="component" value="Unassembled WGS sequence"/>
</dbReference>
<dbReference type="Gene3D" id="1.10.510.10">
    <property type="entry name" value="Transferase(Phosphotransferase) domain 1"/>
    <property type="match status" value="1"/>
</dbReference>
<gene>
    <name evidence="2" type="ORF">MKW98_010781</name>
</gene>
<keyword evidence="3" id="KW-1185">Reference proteome</keyword>
<dbReference type="PANTHER" id="PTHR47987">
    <property type="entry name" value="OS08G0249100 PROTEIN"/>
    <property type="match status" value="1"/>
</dbReference>
<dbReference type="AlphaFoldDB" id="A0AAD4SNS7"/>
<proteinExistence type="predicted"/>
<reference evidence="2" key="1">
    <citation type="submission" date="2022-04" db="EMBL/GenBank/DDBJ databases">
        <title>A functionally conserved STORR gene fusion in Papaver species that diverged 16.8 million years ago.</title>
        <authorList>
            <person name="Catania T."/>
        </authorList>
    </citation>
    <scope>NUCLEOTIDE SEQUENCE</scope>
    <source>
        <strain evidence="2">S-188037</strain>
    </source>
</reference>
<accession>A0AAD4SNS7</accession>